<dbReference type="InterPro" id="IPR001240">
    <property type="entry name" value="PRAI_dom"/>
</dbReference>
<evidence type="ECO:0000256" key="4">
    <source>
        <dbReference type="ARBA" id="ARBA00022272"/>
    </source>
</evidence>
<protein>
    <recommendedName>
        <fullName evidence="4 9">N-(5'-phosphoribosyl)anthranilate isomerase</fullName>
        <shortName evidence="9">PRAI</shortName>
        <ecNumber evidence="3 9">5.3.1.24</ecNumber>
    </recommendedName>
</protein>
<evidence type="ECO:0000256" key="9">
    <source>
        <dbReference type="HAMAP-Rule" id="MF_00135"/>
    </source>
</evidence>
<dbReference type="STRING" id="33936.AZI98_12285"/>
<comment type="caution">
    <text evidence="11">The sequence shown here is derived from an EMBL/GenBank/DDBJ whole genome shotgun (WGS) entry which is preliminary data.</text>
</comment>
<sequence>MRLVKICGNRTFEDTAVSINQGADYIGFIFSSESRRQVKANDVGRWMEAFSKEMRPKLVGVFVHPTIQFLEDVLAAVELDCIQLHGDEDEEFVKQVKEKFGLSVWKALPHHEHVIEEMEKFSHWVDGYVIDSRVKGMWGGTGVAFDWSNVSDYTIWAKNNRKLCFIAGGITPENITELLEKGAENIDVASGVETNEKKDVEKIAKLIEKVKG</sequence>
<dbReference type="HAMAP" id="MF_00135">
    <property type="entry name" value="PRAI"/>
    <property type="match status" value="1"/>
</dbReference>
<accession>A0A165XBS1</accession>
<feature type="domain" description="N-(5'phosphoribosyl) anthranilate isomerase (PRAI)" evidence="10">
    <location>
        <begin position="4"/>
        <end position="208"/>
    </location>
</feature>
<organism evidence="11 12">
    <name type="scientific">Aeribacillus pallidus</name>
    <dbReference type="NCBI Taxonomy" id="33936"/>
    <lineage>
        <taxon>Bacteria</taxon>
        <taxon>Bacillati</taxon>
        <taxon>Bacillota</taxon>
        <taxon>Bacilli</taxon>
        <taxon>Bacillales</taxon>
        <taxon>Bacillaceae</taxon>
        <taxon>Aeribacillus</taxon>
    </lineage>
</organism>
<keyword evidence="6 9" id="KW-0822">Tryptophan biosynthesis</keyword>
<dbReference type="OrthoDB" id="9786954at2"/>
<evidence type="ECO:0000256" key="5">
    <source>
        <dbReference type="ARBA" id="ARBA00022605"/>
    </source>
</evidence>
<comment type="catalytic activity">
    <reaction evidence="1 9">
        <text>N-(5-phospho-beta-D-ribosyl)anthranilate = 1-(2-carboxyphenylamino)-1-deoxy-D-ribulose 5-phosphate</text>
        <dbReference type="Rhea" id="RHEA:21540"/>
        <dbReference type="ChEBI" id="CHEBI:18277"/>
        <dbReference type="ChEBI" id="CHEBI:58613"/>
        <dbReference type="EC" id="5.3.1.24"/>
    </reaction>
</comment>
<dbReference type="EC" id="5.3.1.24" evidence="3 9"/>
<keyword evidence="7 9" id="KW-0057">Aromatic amino acid biosynthesis</keyword>
<dbReference type="UniPathway" id="UPA00035">
    <property type="reaction ID" value="UER00042"/>
</dbReference>
<dbReference type="NCBIfam" id="NF002301">
    <property type="entry name" value="PRK01222.2-1"/>
    <property type="match status" value="1"/>
</dbReference>
<evidence type="ECO:0000259" key="10">
    <source>
        <dbReference type="Pfam" id="PF00697"/>
    </source>
</evidence>
<comment type="similarity">
    <text evidence="9">Belongs to the TrpF family.</text>
</comment>
<comment type="pathway">
    <text evidence="2 9">Amino-acid biosynthesis; L-tryptophan biosynthesis; L-tryptophan from chorismate: step 3/5.</text>
</comment>
<dbReference type="Proteomes" id="UP000076476">
    <property type="component" value="Unassembled WGS sequence"/>
</dbReference>
<dbReference type="RefSeq" id="WP_063388578.1">
    <property type="nucleotide sequence ID" value="NZ_LWBR01000035.1"/>
</dbReference>
<evidence type="ECO:0000256" key="1">
    <source>
        <dbReference type="ARBA" id="ARBA00001164"/>
    </source>
</evidence>
<dbReference type="InterPro" id="IPR013785">
    <property type="entry name" value="Aldolase_TIM"/>
</dbReference>
<dbReference type="AlphaFoldDB" id="A0A165XBS1"/>
<dbReference type="EMBL" id="LWBR01000035">
    <property type="protein sequence ID" value="KZN95844.1"/>
    <property type="molecule type" value="Genomic_DNA"/>
</dbReference>
<dbReference type="Gene3D" id="3.20.20.70">
    <property type="entry name" value="Aldolase class I"/>
    <property type="match status" value="1"/>
</dbReference>
<evidence type="ECO:0000256" key="6">
    <source>
        <dbReference type="ARBA" id="ARBA00022822"/>
    </source>
</evidence>
<name>A0A165XBS1_9BACI</name>
<dbReference type="PANTHER" id="PTHR42894:SF1">
    <property type="entry name" value="N-(5'-PHOSPHORIBOSYL)ANTHRANILATE ISOMERASE"/>
    <property type="match status" value="1"/>
</dbReference>
<keyword evidence="12" id="KW-1185">Reference proteome</keyword>
<evidence type="ECO:0000256" key="3">
    <source>
        <dbReference type="ARBA" id="ARBA00012572"/>
    </source>
</evidence>
<reference evidence="11 12" key="1">
    <citation type="submission" date="2016-04" db="EMBL/GenBank/DDBJ databases">
        <title>Draft genome sequence of Aeribacillus pallidus 8m3 from petroleum reservoir.</title>
        <authorList>
            <person name="Poltaraus A.B."/>
            <person name="Nazina T.N."/>
            <person name="Tourova T.P."/>
            <person name="Malakho S.M."/>
            <person name="Korshunova A.V."/>
            <person name="Sokolova D.S."/>
        </authorList>
    </citation>
    <scope>NUCLEOTIDE SEQUENCE [LARGE SCALE GENOMIC DNA]</scope>
    <source>
        <strain evidence="11 12">8m3</strain>
    </source>
</reference>
<evidence type="ECO:0000256" key="8">
    <source>
        <dbReference type="ARBA" id="ARBA00023235"/>
    </source>
</evidence>
<dbReference type="GO" id="GO:0000162">
    <property type="term" value="P:L-tryptophan biosynthetic process"/>
    <property type="evidence" value="ECO:0007669"/>
    <property type="project" value="UniProtKB-UniRule"/>
</dbReference>
<dbReference type="GO" id="GO:0004640">
    <property type="term" value="F:phosphoribosylanthranilate isomerase activity"/>
    <property type="evidence" value="ECO:0007669"/>
    <property type="project" value="UniProtKB-UniRule"/>
</dbReference>
<dbReference type="Pfam" id="PF00697">
    <property type="entry name" value="PRAI"/>
    <property type="match status" value="1"/>
</dbReference>
<proteinExistence type="inferred from homology"/>
<evidence type="ECO:0000313" key="12">
    <source>
        <dbReference type="Proteomes" id="UP000076476"/>
    </source>
</evidence>
<keyword evidence="5 9" id="KW-0028">Amino-acid biosynthesis</keyword>
<dbReference type="CDD" id="cd00405">
    <property type="entry name" value="PRAI"/>
    <property type="match status" value="1"/>
</dbReference>
<evidence type="ECO:0000313" key="11">
    <source>
        <dbReference type="EMBL" id="KZN95844.1"/>
    </source>
</evidence>
<dbReference type="InterPro" id="IPR011060">
    <property type="entry name" value="RibuloseP-bd_barrel"/>
</dbReference>
<dbReference type="InterPro" id="IPR044643">
    <property type="entry name" value="TrpF_fam"/>
</dbReference>
<dbReference type="PANTHER" id="PTHR42894">
    <property type="entry name" value="N-(5'-PHOSPHORIBOSYL)ANTHRANILATE ISOMERASE"/>
    <property type="match status" value="1"/>
</dbReference>
<evidence type="ECO:0000256" key="7">
    <source>
        <dbReference type="ARBA" id="ARBA00023141"/>
    </source>
</evidence>
<keyword evidence="8 9" id="KW-0413">Isomerase</keyword>
<dbReference type="SUPFAM" id="SSF51366">
    <property type="entry name" value="Ribulose-phoshate binding barrel"/>
    <property type="match status" value="1"/>
</dbReference>
<gene>
    <name evidence="9" type="primary">trpF</name>
    <name evidence="11" type="ORF">AZI98_12285</name>
</gene>
<evidence type="ECO:0000256" key="2">
    <source>
        <dbReference type="ARBA" id="ARBA00004664"/>
    </source>
</evidence>